<evidence type="ECO:0000313" key="2">
    <source>
        <dbReference type="Proteomes" id="UP001600650"/>
    </source>
</evidence>
<dbReference type="InterPro" id="IPR006357">
    <property type="entry name" value="HAD-SF_hydro_IIA"/>
</dbReference>
<dbReference type="InterPro" id="IPR023214">
    <property type="entry name" value="HAD_sf"/>
</dbReference>
<dbReference type="SUPFAM" id="SSF56784">
    <property type="entry name" value="HAD-like"/>
    <property type="match status" value="1"/>
</dbReference>
<dbReference type="Pfam" id="PF13242">
    <property type="entry name" value="Hydrolase_like"/>
    <property type="match status" value="1"/>
</dbReference>
<accession>A0ABW6JKS4</accession>
<dbReference type="GO" id="GO:0016787">
    <property type="term" value="F:hydrolase activity"/>
    <property type="evidence" value="ECO:0007669"/>
    <property type="project" value="UniProtKB-KW"/>
</dbReference>
<dbReference type="Pfam" id="PF13344">
    <property type="entry name" value="Hydrolase_6"/>
    <property type="match status" value="1"/>
</dbReference>
<comment type="caution">
    <text evidence="1">The sequence shown here is derived from an EMBL/GenBank/DDBJ whole genome shotgun (WGS) entry which is preliminary data.</text>
</comment>
<dbReference type="NCBIfam" id="TIGR01460">
    <property type="entry name" value="HAD-SF-IIA"/>
    <property type="match status" value="1"/>
</dbReference>
<dbReference type="PANTHER" id="PTHR19288">
    <property type="entry name" value="4-NITROPHENYLPHOSPHATASE-RELATED"/>
    <property type="match status" value="1"/>
</dbReference>
<reference evidence="1 2" key="1">
    <citation type="submission" date="2024-09" db="EMBL/GenBank/DDBJ databases">
        <title>The Natural Products Discovery Center: Release of the First 8490 Sequenced Strains for Exploring Actinobacteria Biosynthetic Diversity.</title>
        <authorList>
            <person name="Kalkreuter E."/>
            <person name="Kautsar S.A."/>
            <person name="Yang D."/>
            <person name="Bader C.D."/>
            <person name="Teijaro C.N."/>
            <person name="Fluegel L."/>
            <person name="Davis C.M."/>
            <person name="Simpson J.R."/>
            <person name="Lauterbach L."/>
            <person name="Steele A.D."/>
            <person name="Gui C."/>
            <person name="Meng S."/>
            <person name="Li G."/>
            <person name="Viehrig K."/>
            <person name="Ye F."/>
            <person name="Su P."/>
            <person name="Kiefer A.F."/>
            <person name="Nichols A."/>
            <person name="Cepeda A.J."/>
            <person name="Yan W."/>
            <person name="Fan B."/>
            <person name="Jiang Y."/>
            <person name="Adhikari A."/>
            <person name="Zheng C.-J."/>
            <person name="Schuster L."/>
            <person name="Cowan T.M."/>
            <person name="Smanski M.J."/>
            <person name="Chevrette M.G."/>
            <person name="De Carvalho L.P.S."/>
            <person name="Shen B."/>
        </authorList>
    </citation>
    <scope>NUCLEOTIDE SEQUENCE [LARGE SCALE GENOMIC DNA]</scope>
    <source>
        <strain evidence="1 2">NPDC057399</strain>
    </source>
</reference>
<gene>
    <name evidence="1" type="ORF">ACFU0X_18205</name>
</gene>
<dbReference type="Gene3D" id="3.40.50.1000">
    <property type="entry name" value="HAD superfamily/HAD-like"/>
    <property type="match status" value="2"/>
</dbReference>
<dbReference type="PANTHER" id="PTHR19288:SF95">
    <property type="entry name" value="D-GLYCEROL 3-PHOSPHATE PHOSPHATASE"/>
    <property type="match status" value="1"/>
</dbReference>
<organism evidence="1 2">
    <name type="scientific">Streptomyces cellulosae</name>
    <dbReference type="NCBI Taxonomy" id="1968"/>
    <lineage>
        <taxon>Bacteria</taxon>
        <taxon>Bacillati</taxon>
        <taxon>Actinomycetota</taxon>
        <taxon>Actinomycetes</taxon>
        <taxon>Kitasatosporales</taxon>
        <taxon>Streptomycetaceae</taxon>
        <taxon>Streptomyces</taxon>
    </lineage>
</organism>
<dbReference type="Proteomes" id="UP001600650">
    <property type="component" value="Unassembled WGS sequence"/>
</dbReference>
<name>A0ABW6JKS4_STRCE</name>
<proteinExistence type="predicted"/>
<keyword evidence="1" id="KW-0378">Hydrolase</keyword>
<sequence>MGETTTTSVRAEPVITRYRGLICDLDGVVYRGATAVPHAVETLNRVTAHGVPVVFATNNASRSPRSVGDHLRGLGIAQQGWSVVTSSQAAAAHLAERLAQGAPVCAVGGPGVAEALTEAGLTPVRVADLGDTPVEAVVQGLGTDVTWSELTAVGYLVEAGTIWVATNVDLTLPTPYGQAPGNGALVALVQTATSASPHVVGKPQAALFDLARSRLGTAQPETLVCGDRLDTDIKGANSAGLDSLFVLSGASRLRDLAFAERSSRPTYVAADLSGLLAPGLPLHTTSPDHLVELGPDAVPRVPSAGDNGTRLQSVVTMAWAARDEGRAVSDHAGLWATIERQLGLVQPKLATQQTSRSVAGH</sequence>
<keyword evidence="2" id="KW-1185">Reference proteome</keyword>
<dbReference type="RefSeq" id="WP_381726932.1">
    <property type="nucleotide sequence ID" value="NZ_JBHVBU010000047.1"/>
</dbReference>
<dbReference type="EMBL" id="JBHVBU010000047">
    <property type="protein sequence ID" value="MFE7964940.1"/>
    <property type="molecule type" value="Genomic_DNA"/>
</dbReference>
<protein>
    <submittedName>
        <fullName evidence="1">HAD-IIA family hydrolase</fullName>
    </submittedName>
</protein>
<dbReference type="InterPro" id="IPR036412">
    <property type="entry name" value="HAD-like_sf"/>
</dbReference>
<evidence type="ECO:0000313" key="1">
    <source>
        <dbReference type="EMBL" id="MFE7964940.1"/>
    </source>
</evidence>